<feature type="region of interest" description="Disordered" evidence="1">
    <location>
        <begin position="186"/>
        <end position="207"/>
    </location>
</feature>
<organism evidence="2 3">
    <name type="scientific">Fusarium avenaceum</name>
    <dbReference type="NCBI Taxonomy" id="40199"/>
    <lineage>
        <taxon>Eukaryota</taxon>
        <taxon>Fungi</taxon>
        <taxon>Dikarya</taxon>
        <taxon>Ascomycota</taxon>
        <taxon>Pezizomycotina</taxon>
        <taxon>Sordariomycetes</taxon>
        <taxon>Hypocreomycetidae</taxon>
        <taxon>Hypocreales</taxon>
        <taxon>Nectriaceae</taxon>
        <taxon>Fusarium</taxon>
        <taxon>Fusarium tricinctum species complex</taxon>
    </lineage>
</organism>
<protein>
    <submittedName>
        <fullName evidence="2">Uncharacterized protein</fullName>
    </submittedName>
</protein>
<gene>
    <name evidence="2" type="ORF">KAF25_007922</name>
</gene>
<proteinExistence type="predicted"/>
<evidence type="ECO:0000256" key="1">
    <source>
        <dbReference type="SAM" id="MobiDB-lite"/>
    </source>
</evidence>
<dbReference type="EMBL" id="JAGPUO010000016">
    <property type="protein sequence ID" value="KAG5657889.1"/>
    <property type="molecule type" value="Genomic_DNA"/>
</dbReference>
<evidence type="ECO:0000313" key="2">
    <source>
        <dbReference type="EMBL" id="KAG5657889.1"/>
    </source>
</evidence>
<keyword evidence="3" id="KW-1185">Reference proteome</keyword>
<reference evidence="2" key="1">
    <citation type="submission" date="2021-04" db="EMBL/GenBank/DDBJ databases">
        <title>Draft genome of Fusarium avenaceum strain F156N33, isolated from an atmospheric sample in Virginia.</title>
        <authorList>
            <person name="Yang S."/>
            <person name="Vinatzer B.A."/>
            <person name="Coleman J."/>
        </authorList>
    </citation>
    <scope>NUCLEOTIDE SEQUENCE</scope>
    <source>
        <strain evidence="2">F156N33</strain>
    </source>
</reference>
<comment type="caution">
    <text evidence="2">The sequence shown here is derived from an EMBL/GenBank/DDBJ whole genome shotgun (WGS) entry which is preliminary data.</text>
</comment>
<feature type="compositionally biased region" description="Polar residues" evidence="1">
    <location>
        <begin position="186"/>
        <end position="195"/>
    </location>
</feature>
<sequence length="332" mass="37118">MSEYHQTAEPQGGASPIQVSSASANNPVQIILTPPTPIVPTGGLGLRGEDTHKEVHRLPDVSEEKQVVEKTDYSDEKQAFNVNAGHDEKEVYIPGEGKEVYDHGLEKEVHNLNLHDGHDEKQFYDPNNQTSHVQHVQPPEKEVVLPAYQNGDPEKELFNPNHSTQSLPTQNTVGDTNAMAMQKYNSNSHNQRDSVSTQSTEISESQSIRTRYYQRHVNKLNQAVDKKKKAWTTFTNQSSTSITDKYNQMDKDFKDRRMAFENDTTAKMSQIDKSISDSVDRAGKNVNTKVANFKQSMVNARSQGISSVKSLGSKYQIGGKEGKEELKGDKTV</sequence>
<feature type="compositionally biased region" description="Low complexity" evidence="1">
    <location>
        <begin position="196"/>
        <end position="207"/>
    </location>
</feature>
<accession>A0A9P7GXC9</accession>
<name>A0A9P7GXC9_9HYPO</name>
<feature type="region of interest" description="Disordered" evidence="1">
    <location>
        <begin position="1"/>
        <end position="49"/>
    </location>
</feature>
<feature type="compositionally biased region" description="Polar residues" evidence="1">
    <location>
        <begin position="17"/>
        <end position="28"/>
    </location>
</feature>
<dbReference type="AlphaFoldDB" id="A0A9P7GXC9"/>
<evidence type="ECO:0000313" key="3">
    <source>
        <dbReference type="Proteomes" id="UP000782241"/>
    </source>
</evidence>
<dbReference type="Proteomes" id="UP000782241">
    <property type="component" value="Unassembled WGS sequence"/>
</dbReference>